<gene>
    <name evidence="1" type="ORF">Hyperionvirus18_40</name>
</gene>
<accession>A0A3G5AC58</accession>
<reference evidence="1" key="1">
    <citation type="submission" date="2018-10" db="EMBL/GenBank/DDBJ databases">
        <title>Hidden diversity of soil giant viruses.</title>
        <authorList>
            <person name="Schulz F."/>
            <person name="Alteio L."/>
            <person name="Goudeau D."/>
            <person name="Ryan E.M."/>
            <person name="Malmstrom R.R."/>
            <person name="Blanchard J."/>
            <person name="Woyke T."/>
        </authorList>
    </citation>
    <scope>NUCLEOTIDE SEQUENCE</scope>
    <source>
        <strain evidence="1">HYV1</strain>
    </source>
</reference>
<protein>
    <submittedName>
        <fullName evidence="1">Uncharacterized protein</fullName>
    </submittedName>
</protein>
<name>A0A3G5AC58_9VIRU</name>
<dbReference type="EMBL" id="MK072400">
    <property type="protein sequence ID" value="AYV84164.1"/>
    <property type="molecule type" value="Genomic_DNA"/>
</dbReference>
<evidence type="ECO:0000313" key="1">
    <source>
        <dbReference type="EMBL" id="AYV84164.1"/>
    </source>
</evidence>
<sequence>MYMVPPEASARDAAAATLYLGGIFANVSAAVRVNAL</sequence>
<organism evidence="1">
    <name type="scientific">Hyperionvirus sp</name>
    <dbReference type="NCBI Taxonomy" id="2487770"/>
    <lineage>
        <taxon>Viruses</taxon>
        <taxon>Varidnaviria</taxon>
        <taxon>Bamfordvirae</taxon>
        <taxon>Nucleocytoviricota</taxon>
        <taxon>Megaviricetes</taxon>
        <taxon>Imitervirales</taxon>
        <taxon>Mimiviridae</taxon>
        <taxon>Klosneuvirinae</taxon>
    </lineage>
</organism>
<proteinExistence type="predicted"/>